<dbReference type="InParanoid" id="A0A1X7UNV0"/>
<dbReference type="AlphaFoldDB" id="A0A1X7UNV0"/>
<proteinExistence type="predicted"/>
<dbReference type="PANTHER" id="PTHR46228:SF2">
    <property type="entry name" value="KELCH REPEAT PROTEIN (AFU_ORTHOLOGUE AFUA_4G14350)"/>
    <property type="match status" value="1"/>
</dbReference>
<keyword evidence="2" id="KW-0677">Repeat</keyword>
<feature type="region of interest" description="Disordered" evidence="3">
    <location>
        <begin position="608"/>
        <end position="629"/>
    </location>
</feature>
<evidence type="ECO:0000313" key="4">
    <source>
        <dbReference type="EnsemblMetazoa" id="Aqu2.1.29331_001"/>
    </source>
</evidence>
<dbReference type="Pfam" id="PF24681">
    <property type="entry name" value="Kelch_KLHDC2_KLHL20_DRC7"/>
    <property type="match status" value="1"/>
</dbReference>
<dbReference type="EnsemblMetazoa" id="Aqu2.1.29331_001">
    <property type="protein sequence ID" value="Aqu2.1.29331_001"/>
    <property type="gene ID" value="Aqu2.1.29331"/>
</dbReference>
<dbReference type="InterPro" id="IPR015915">
    <property type="entry name" value="Kelch-typ_b-propeller"/>
</dbReference>
<evidence type="ECO:0000256" key="3">
    <source>
        <dbReference type="SAM" id="MobiDB-lite"/>
    </source>
</evidence>
<sequence>MSTKSSKKSYEPGERRNHSTVRVGDSLYMWGGFRTDFPEVHNSNEKRMKSSVVEVYHLPTGMWEQKPTTGNPPLGIHGYASAAIGNEIFYFGGDCNHQGCYHNSLHSFNVKTFRWKELSPTTSHHGPMMKRDASMVAMRMYGEDYLVVIGGWGLSYNNTPKQPEAEYRGLDQVPDLHHCNEIHYYKLSSGEWMSPLVKGDRPPPISHFTLASLSTDSAILFGGLNVTEWSNRLYFIKFSKKSLDISEIIPKKPSQWPQKRYAHSGVLINTIDFPEHLALPKENYKSGSYLLVVGGMNSEDCWLLDISNGTAKRFFNLPGAVTDRFYHSLSVWELSPDTYQIIEFGGGGQSSNTAVSQLRRINHEWFFEANPMQPDLDLREKRKRKWSERQSEETSLHVKKQSLERELEEEIRRREQTTIRLRKDLQEREKQLRMTEESFQEALHLVKDEKESAQFEYLRPQLDLLDGDVVIAEKNLFLPLDETSSFRWKKYGFRFQCPQGAVSKGTKMAITALVGGNFILPKGTVLVSAVYAISVSKPLLKPLVIELQHCVDLRTNAQADCLKFVRAPLKSPYEFSPIDGGSFNVGRRYGSIKRDQFSLVAIVAEMSNEESASPSGNGESEENDDHGTSNQDFIEEMVTETASNEAMVGHAEAIAETRLIGDQPTSASQTESLVQIESNNYVNRSDIWYTGMMYHERRDTGYRWITMYTAVKDLDAVLQHIENEHSNAERDVVNTFKFNQGPNGIIKLTLGTLNEAGWSVQPHQEPMEVYATNTM</sequence>
<evidence type="ECO:0000256" key="2">
    <source>
        <dbReference type="ARBA" id="ARBA00022737"/>
    </source>
</evidence>
<name>A0A1X7UNV0_AMPQE</name>
<dbReference type="OrthoDB" id="5973910at2759"/>
<reference evidence="4" key="1">
    <citation type="submission" date="2017-05" db="UniProtKB">
        <authorList>
            <consortium name="EnsemblMetazoa"/>
        </authorList>
    </citation>
    <scope>IDENTIFICATION</scope>
</reference>
<dbReference type="SUPFAM" id="SSF117281">
    <property type="entry name" value="Kelch motif"/>
    <property type="match status" value="1"/>
</dbReference>
<dbReference type="Gene3D" id="2.120.10.80">
    <property type="entry name" value="Kelch-type beta propeller"/>
    <property type="match status" value="2"/>
</dbReference>
<dbReference type="PANTHER" id="PTHR46228">
    <property type="entry name" value="KELCH DOMAIN-CONTAINING PROTEIN"/>
    <property type="match status" value="1"/>
</dbReference>
<protein>
    <submittedName>
        <fullName evidence="4">Uncharacterized protein</fullName>
    </submittedName>
</protein>
<evidence type="ECO:0000256" key="1">
    <source>
        <dbReference type="ARBA" id="ARBA00022441"/>
    </source>
</evidence>
<organism evidence="4">
    <name type="scientific">Amphimedon queenslandica</name>
    <name type="common">Sponge</name>
    <dbReference type="NCBI Taxonomy" id="400682"/>
    <lineage>
        <taxon>Eukaryota</taxon>
        <taxon>Metazoa</taxon>
        <taxon>Porifera</taxon>
        <taxon>Demospongiae</taxon>
        <taxon>Heteroscleromorpha</taxon>
        <taxon>Haplosclerida</taxon>
        <taxon>Niphatidae</taxon>
        <taxon>Amphimedon</taxon>
    </lineage>
</organism>
<keyword evidence="1" id="KW-0880">Kelch repeat</keyword>
<accession>A0A1X7UNV0</accession>
<feature type="compositionally biased region" description="Polar residues" evidence="3">
    <location>
        <begin position="609"/>
        <end position="618"/>
    </location>
</feature>